<proteinExistence type="inferred from homology"/>
<protein>
    <submittedName>
        <fullName evidence="2">SDR family oxidoreductase</fullName>
    </submittedName>
</protein>
<comment type="similarity">
    <text evidence="1">Belongs to the short-chain dehydrogenases/reductases (SDR) family.</text>
</comment>
<dbReference type="PANTHER" id="PTHR42760">
    <property type="entry name" value="SHORT-CHAIN DEHYDROGENASES/REDUCTASES FAMILY MEMBER"/>
    <property type="match status" value="1"/>
</dbReference>
<sequence length="248" mass="25454">MSRVLLVTGGSRGIGAAICRLGARAGYDVAVNYAGREDAAAAVAAEVRAAGRRAITIRGDIADEAAVAAMFDRCAEELGSVDAFVSNAGVIHKAAPLAEIPVAEIRRVVEIDLTAHLICCREAVRRMSTKRGGKGGAIVLISSMASELFGAGGFIPYGAAKGGIDVLTIGLGKEVAGEGIRVTGLRPGLIDTDIQDDTGIESRIARFGPTVPMGRAGTAEEVAEAALWLLSDKASYVTGTIFNVSGGR</sequence>
<keyword evidence="3" id="KW-1185">Reference proteome</keyword>
<name>A0ABU8Y1L3_9PROT</name>
<organism evidence="2 3">
    <name type="scientific">Benzoatithermus flavus</name>
    <dbReference type="NCBI Taxonomy" id="3108223"/>
    <lineage>
        <taxon>Bacteria</taxon>
        <taxon>Pseudomonadati</taxon>
        <taxon>Pseudomonadota</taxon>
        <taxon>Alphaproteobacteria</taxon>
        <taxon>Geminicoccales</taxon>
        <taxon>Geminicoccaceae</taxon>
        <taxon>Benzoatithermus</taxon>
    </lineage>
</organism>
<gene>
    <name evidence="2" type="ORF">U1T56_23185</name>
</gene>
<dbReference type="PANTHER" id="PTHR42760:SF40">
    <property type="entry name" value="3-OXOACYL-[ACYL-CARRIER-PROTEIN] REDUCTASE, CHLOROPLASTIC"/>
    <property type="match status" value="1"/>
</dbReference>
<dbReference type="PRINTS" id="PR00081">
    <property type="entry name" value="GDHRDH"/>
</dbReference>
<dbReference type="InterPro" id="IPR002347">
    <property type="entry name" value="SDR_fam"/>
</dbReference>
<evidence type="ECO:0000313" key="3">
    <source>
        <dbReference type="Proteomes" id="UP001375743"/>
    </source>
</evidence>
<dbReference type="RefSeq" id="WP_418161913.1">
    <property type="nucleotide sequence ID" value="NZ_JBBLZC010000043.1"/>
</dbReference>
<dbReference type="EMBL" id="JBBLZC010000043">
    <property type="protein sequence ID" value="MEK0086072.1"/>
    <property type="molecule type" value="Genomic_DNA"/>
</dbReference>
<dbReference type="Gene3D" id="3.40.50.720">
    <property type="entry name" value="NAD(P)-binding Rossmann-like Domain"/>
    <property type="match status" value="1"/>
</dbReference>
<dbReference type="PRINTS" id="PR00080">
    <property type="entry name" value="SDRFAMILY"/>
</dbReference>
<dbReference type="InterPro" id="IPR036291">
    <property type="entry name" value="NAD(P)-bd_dom_sf"/>
</dbReference>
<dbReference type="CDD" id="cd05233">
    <property type="entry name" value="SDR_c"/>
    <property type="match status" value="1"/>
</dbReference>
<comment type="caution">
    <text evidence="2">The sequence shown here is derived from an EMBL/GenBank/DDBJ whole genome shotgun (WGS) entry which is preliminary data.</text>
</comment>
<evidence type="ECO:0000256" key="1">
    <source>
        <dbReference type="ARBA" id="ARBA00006484"/>
    </source>
</evidence>
<reference evidence="2 3" key="1">
    <citation type="submission" date="2024-01" db="EMBL/GenBank/DDBJ databases">
        <title>Multi-omics insights into the function and evolution of sodium benzoate biodegradation pathways in Benzoatithermus flavus gen. nov., sp. nov. from hot spring.</title>
        <authorList>
            <person name="Hu C.-J."/>
            <person name="Li W.-J."/>
        </authorList>
    </citation>
    <scope>NUCLEOTIDE SEQUENCE [LARGE SCALE GENOMIC DNA]</scope>
    <source>
        <strain evidence="2 3">SYSU G07066</strain>
    </source>
</reference>
<dbReference type="Pfam" id="PF13561">
    <property type="entry name" value="adh_short_C2"/>
    <property type="match status" value="1"/>
</dbReference>
<dbReference type="SUPFAM" id="SSF51735">
    <property type="entry name" value="NAD(P)-binding Rossmann-fold domains"/>
    <property type="match status" value="1"/>
</dbReference>
<dbReference type="Proteomes" id="UP001375743">
    <property type="component" value="Unassembled WGS sequence"/>
</dbReference>
<evidence type="ECO:0000313" key="2">
    <source>
        <dbReference type="EMBL" id="MEK0086072.1"/>
    </source>
</evidence>
<accession>A0ABU8Y1L3</accession>